<dbReference type="RefSeq" id="XP_007869108.1">
    <property type="nucleotide sequence ID" value="XM_007870917.1"/>
</dbReference>
<keyword evidence="10" id="KW-1185">Reference proteome</keyword>
<feature type="compositionally biased region" description="Low complexity" evidence="6">
    <location>
        <begin position="166"/>
        <end position="180"/>
    </location>
</feature>
<feature type="compositionally biased region" description="Basic and acidic residues" evidence="6">
    <location>
        <begin position="305"/>
        <end position="319"/>
    </location>
</feature>
<dbReference type="EMBL" id="KB469307">
    <property type="protein sequence ID" value="EPQ52868.1"/>
    <property type="molecule type" value="Genomic_DNA"/>
</dbReference>
<proteinExistence type="predicted"/>
<evidence type="ECO:0000256" key="4">
    <source>
        <dbReference type="ARBA" id="ARBA00023136"/>
    </source>
</evidence>
<organism evidence="9 10">
    <name type="scientific">Gloeophyllum trabeum (strain ATCC 11539 / FP-39264 / Madison 617)</name>
    <name type="common">Brown rot fungus</name>
    <dbReference type="NCBI Taxonomy" id="670483"/>
    <lineage>
        <taxon>Eukaryota</taxon>
        <taxon>Fungi</taxon>
        <taxon>Dikarya</taxon>
        <taxon>Basidiomycota</taxon>
        <taxon>Agaricomycotina</taxon>
        <taxon>Agaricomycetes</taxon>
        <taxon>Gloeophyllales</taxon>
        <taxon>Gloeophyllaceae</taxon>
        <taxon>Gloeophyllum</taxon>
    </lineage>
</organism>
<feature type="compositionally biased region" description="Polar residues" evidence="6">
    <location>
        <begin position="273"/>
        <end position="296"/>
    </location>
</feature>
<dbReference type="GO" id="GO:0043495">
    <property type="term" value="F:protein-membrane adaptor activity"/>
    <property type="evidence" value="ECO:0007669"/>
    <property type="project" value="TreeGrafter"/>
</dbReference>
<reference evidence="9 10" key="1">
    <citation type="journal article" date="2012" name="Science">
        <title>The Paleozoic origin of enzymatic lignin decomposition reconstructed from 31 fungal genomes.</title>
        <authorList>
            <person name="Floudas D."/>
            <person name="Binder M."/>
            <person name="Riley R."/>
            <person name="Barry K."/>
            <person name="Blanchette R.A."/>
            <person name="Henrissat B."/>
            <person name="Martinez A.T."/>
            <person name="Otillar R."/>
            <person name="Spatafora J.W."/>
            <person name="Yadav J.S."/>
            <person name="Aerts A."/>
            <person name="Benoit I."/>
            <person name="Boyd A."/>
            <person name="Carlson A."/>
            <person name="Copeland A."/>
            <person name="Coutinho P.M."/>
            <person name="de Vries R.P."/>
            <person name="Ferreira P."/>
            <person name="Findley K."/>
            <person name="Foster B."/>
            <person name="Gaskell J."/>
            <person name="Glotzer D."/>
            <person name="Gorecki P."/>
            <person name="Heitman J."/>
            <person name="Hesse C."/>
            <person name="Hori C."/>
            <person name="Igarashi K."/>
            <person name="Jurgens J.A."/>
            <person name="Kallen N."/>
            <person name="Kersten P."/>
            <person name="Kohler A."/>
            <person name="Kuees U."/>
            <person name="Kumar T.K.A."/>
            <person name="Kuo A."/>
            <person name="LaButti K."/>
            <person name="Larrondo L.F."/>
            <person name="Lindquist E."/>
            <person name="Ling A."/>
            <person name="Lombard V."/>
            <person name="Lucas S."/>
            <person name="Lundell T."/>
            <person name="Martin R."/>
            <person name="McLaughlin D.J."/>
            <person name="Morgenstern I."/>
            <person name="Morin E."/>
            <person name="Murat C."/>
            <person name="Nagy L.G."/>
            <person name="Nolan M."/>
            <person name="Ohm R.A."/>
            <person name="Patyshakuliyeva A."/>
            <person name="Rokas A."/>
            <person name="Ruiz-Duenas F.J."/>
            <person name="Sabat G."/>
            <person name="Salamov A."/>
            <person name="Samejima M."/>
            <person name="Schmutz J."/>
            <person name="Slot J.C."/>
            <person name="St John F."/>
            <person name="Stenlid J."/>
            <person name="Sun H."/>
            <person name="Sun S."/>
            <person name="Syed K."/>
            <person name="Tsang A."/>
            <person name="Wiebenga A."/>
            <person name="Young D."/>
            <person name="Pisabarro A."/>
            <person name="Eastwood D.C."/>
            <person name="Martin F."/>
            <person name="Cullen D."/>
            <person name="Grigoriev I.V."/>
            <person name="Hibbett D.S."/>
        </authorList>
    </citation>
    <scope>NUCLEOTIDE SEQUENCE [LARGE SCALE GENOMIC DNA]</scope>
    <source>
        <strain evidence="9 10">ATCC 11539</strain>
    </source>
</reference>
<evidence type="ECO:0000256" key="5">
    <source>
        <dbReference type="SAM" id="Coils"/>
    </source>
</evidence>
<feature type="transmembrane region" description="Helical" evidence="7">
    <location>
        <begin position="488"/>
        <end position="512"/>
    </location>
</feature>
<dbReference type="STRING" id="670483.S7PZG1"/>
<feature type="domain" description="SUN" evidence="8">
    <location>
        <begin position="773"/>
        <end position="986"/>
    </location>
</feature>
<dbReference type="OMA" id="PEKWSVK"/>
<dbReference type="eggNOG" id="KOG2687">
    <property type="taxonomic scope" value="Eukaryota"/>
</dbReference>
<dbReference type="PANTHER" id="PTHR12911">
    <property type="entry name" value="SAD1/UNC-84-LIKE PROTEIN-RELATED"/>
    <property type="match status" value="1"/>
</dbReference>
<evidence type="ECO:0000256" key="1">
    <source>
        <dbReference type="ARBA" id="ARBA00004370"/>
    </source>
</evidence>
<gene>
    <name evidence="9" type="ORF">GLOTRDRAFT_80083</name>
</gene>
<keyword evidence="3 7" id="KW-1133">Transmembrane helix</keyword>
<feature type="coiled-coil region" evidence="5">
    <location>
        <begin position="575"/>
        <end position="666"/>
    </location>
</feature>
<dbReference type="OrthoDB" id="342281at2759"/>
<keyword evidence="2 7" id="KW-0812">Transmembrane</keyword>
<feature type="compositionally biased region" description="Polar residues" evidence="6">
    <location>
        <begin position="111"/>
        <end position="126"/>
    </location>
</feature>
<dbReference type="Gene3D" id="1.10.287.1490">
    <property type="match status" value="1"/>
</dbReference>
<dbReference type="Pfam" id="PF07738">
    <property type="entry name" value="Sad1_UNC"/>
    <property type="match status" value="2"/>
</dbReference>
<evidence type="ECO:0000256" key="2">
    <source>
        <dbReference type="ARBA" id="ARBA00022692"/>
    </source>
</evidence>
<dbReference type="HOGENOM" id="CLU_005985_0_0_1"/>
<feature type="transmembrane region" description="Helical" evidence="7">
    <location>
        <begin position="524"/>
        <end position="544"/>
    </location>
</feature>
<feature type="compositionally biased region" description="Low complexity" evidence="6">
    <location>
        <begin position="403"/>
        <end position="418"/>
    </location>
</feature>
<feature type="compositionally biased region" description="Low complexity" evidence="6">
    <location>
        <begin position="30"/>
        <end position="39"/>
    </location>
</feature>
<evidence type="ECO:0000259" key="8">
    <source>
        <dbReference type="PROSITE" id="PS51469"/>
    </source>
</evidence>
<dbReference type="KEGG" id="gtr:GLOTRDRAFT_80083"/>
<evidence type="ECO:0000313" key="10">
    <source>
        <dbReference type="Proteomes" id="UP000030669"/>
    </source>
</evidence>
<feature type="compositionally biased region" description="Basic and acidic residues" evidence="6">
    <location>
        <begin position="890"/>
        <end position="900"/>
    </location>
</feature>
<name>S7PZG1_GLOTA</name>
<evidence type="ECO:0000313" key="9">
    <source>
        <dbReference type="EMBL" id="EPQ52868.1"/>
    </source>
</evidence>
<evidence type="ECO:0000256" key="3">
    <source>
        <dbReference type="ARBA" id="ARBA00022989"/>
    </source>
</evidence>
<keyword evidence="5" id="KW-0175">Coiled coil</keyword>
<dbReference type="InterPro" id="IPR012919">
    <property type="entry name" value="SUN_dom"/>
</dbReference>
<feature type="region of interest" description="Disordered" evidence="6">
    <location>
        <begin position="1"/>
        <end position="430"/>
    </location>
</feature>
<accession>S7PZG1</accession>
<evidence type="ECO:0000256" key="6">
    <source>
        <dbReference type="SAM" id="MobiDB-lite"/>
    </source>
</evidence>
<comment type="subcellular location">
    <subcellularLocation>
        <location evidence="1">Membrane</location>
    </subcellularLocation>
</comment>
<feature type="compositionally biased region" description="Polar residues" evidence="6">
    <location>
        <begin position="241"/>
        <end position="263"/>
    </location>
</feature>
<feature type="region of interest" description="Disordered" evidence="6">
    <location>
        <begin position="890"/>
        <end position="916"/>
    </location>
</feature>
<dbReference type="Proteomes" id="UP000030669">
    <property type="component" value="Unassembled WGS sequence"/>
</dbReference>
<dbReference type="InterPro" id="IPR045119">
    <property type="entry name" value="SUN1-5"/>
</dbReference>
<dbReference type="Gene3D" id="2.60.120.260">
    <property type="entry name" value="Galactose-binding domain-like"/>
    <property type="match status" value="1"/>
</dbReference>
<evidence type="ECO:0000256" key="7">
    <source>
        <dbReference type="SAM" id="Phobius"/>
    </source>
</evidence>
<protein>
    <recommendedName>
        <fullName evidence="8">SUN domain-containing protein</fullName>
    </recommendedName>
</protein>
<dbReference type="GeneID" id="19308937"/>
<sequence length="998" mass="108989">MSFSGTPLGQGRRLDHYTFLNKPKPKPQQKDPNSPPKSSHLIPTSYAYGAPSSPPKVSKTASRESQGAAEEEDDSSEPALVRFARLKQRQQTTIAPGGTNPLANPEKWSVRDTTVNVATAFSQAATSEMPPAPSDPNSSWVSGRNRPAVPRSTSVEYEKETHSTTSRRLAAPPSRLAPPRATQPPRRPISKQQSIRHVPDSEGEEEEVSLNGRAKSPFEQAVDFTKRALAPATFYLRQRSQEPQDTSSEQQQNRSNGDSSHSYDYSAEEREFQSNLSQANGNGTQKPNSSASSRRVQATHRKNRMSTDNKAYRPSHSDLEVSDEDVSDDGKRRRRRKKKKEPIGGPLTTLPVTSYDKRRKKRVGKGGAGEDAEESGSDESSDDMVEEQRRIKTPSARPPLSKGSAPPSRASARGSAAPQTEPYDSGFVDTSMDVEQGLDSIPEHDEYPPEVDETQYTDVPARSTFSVGALLGKLVYLATRGVRGTLQFFLRLLGMLAMLVGRIVGTVIDVVFRQPMRLLSHTNSAALMKLSAYVLVGACVYALWYQLRDPSSWSWIPASRQRTPFQAPGIPAADLAELSARLQTLENVLSGLSLDHQRAQTKLDSESKAQAELMGRVGDLESRVQKESSRILEAENQFRSTASKGLQAVREEIAALQAQIQEGAGAATPSGPSTDEEARAKLKELEERLGGVEGGVKEALESAKSSLKVQGPGGATGWWNKIAAGSGAASSLVIKSSDGQDVTSLIGHLVDSAVSRYSKDILARPDLALHSAGASIVPSLTSDTFELRPANIPGKVMGWVTGYGYAIGRPPVTALHHELHAGHCWPFAGSQGQLGVMLSHPAYISEVTIDHVAKEVAFDMRSAPREMELWGLVEGKDNVQKIRRWQAEKSRAKEQARLDAEAQGAPPPEDEDDIEYPRTLPSDRYVRIANFTYDINSPNNIQTFPVSEGIKDLGVDFGMVVLLVKSNWGMEDYTCLYRLRVHGDRIGEVPLPYSEDTA</sequence>
<keyword evidence="4 7" id="KW-0472">Membrane</keyword>
<dbReference type="AlphaFoldDB" id="S7PZG1"/>
<feature type="compositionally biased region" description="Acidic residues" evidence="6">
    <location>
        <begin position="370"/>
        <end position="385"/>
    </location>
</feature>
<dbReference type="GO" id="GO:0034993">
    <property type="term" value="C:meiotic nuclear membrane microtubule tethering complex"/>
    <property type="evidence" value="ECO:0007669"/>
    <property type="project" value="TreeGrafter"/>
</dbReference>
<dbReference type="PROSITE" id="PS51469">
    <property type="entry name" value="SUN"/>
    <property type="match status" value="1"/>
</dbReference>
<dbReference type="PANTHER" id="PTHR12911:SF8">
    <property type="entry name" value="KLAROID PROTEIN-RELATED"/>
    <property type="match status" value="1"/>
</dbReference>